<proteinExistence type="predicted"/>
<dbReference type="InterPro" id="IPR036322">
    <property type="entry name" value="WD40_repeat_dom_sf"/>
</dbReference>
<dbReference type="AlphaFoldDB" id="A0AAR5P1D6"/>
<dbReference type="PRINTS" id="PR00320">
    <property type="entry name" value="GPROTEINBRPT"/>
</dbReference>
<dbReference type="RefSeq" id="XP_019754968.1">
    <property type="nucleotide sequence ID" value="XM_019899409.2"/>
</dbReference>
<name>A0AAR5P1D6_DENPD</name>
<evidence type="ECO:0000256" key="3">
    <source>
        <dbReference type="PROSITE-ProRule" id="PRU00221"/>
    </source>
</evidence>
<evidence type="ECO:0000313" key="5">
    <source>
        <dbReference type="Proteomes" id="UP000019118"/>
    </source>
</evidence>
<protein>
    <recommendedName>
        <fullName evidence="6">WD repeat-containing protein 55 homolog</fullName>
    </recommendedName>
</protein>
<feature type="repeat" description="WD" evidence="3">
    <location>
        <begin position="51"/>
        <end position="90"/>
    </location>
</feature>
<reference evidence="4" key="2">
    <citation type="submission" date="2024-08" db="UniProtKB">
        <authorList>
            <consortium name="EnsemblMetazoa"/>
        </authorList>
    </citation>
    <scope>IDENTIFICATION</scope>
</reference>
<dbReference type="SMART" id="SM00320">
    <property type="entry name" value="WD40"/>
    <property type="match status" value="4"/>
</dbReference>
<accession>A0AAR5P1D6</accession>
<dbReference type="PROSITE" id="PS50294">
    <property type="entry name" value="WD_REPEATS_REGION"/>
    <property type="match status" value="1"/>
</dbReference>
<evidence type="ECO:0000256" key="1">
    <source>
        <dbReference type="ARBA" id="ARBA00022574"/>
    </source>
</evidence>
<dbReference type="PROSITE" id="PS50082">
    <property type="entry name" value="WD_REPEATS_2"/>
    <property type="match status" value="1"/>
</dbReference>
<dbReference type="Pfam" id="PF00400">
    <property type="entry name" value="WD40"/>
    <property type="match status" value="1"/>
</dbReference>
<dbReference type="PROSITE" id="PS00678">
    <property type="entry name" value="WD_REPEATS_1"/>
    <property type="match status" value="1"/>
</dbReference>
<dbReference type="Proteomes" id="UP000019118">
    <property type="component" value="Unassembled WGS sequence"/>
</dbReference>
<evidence type="ECO:0008006" key="6">
    <source>
        <dbReference type="Google" id="ProtNLM"/>
    </source>
</evidence>
<keyword evidence="5" id="KW-1185">Reference proteome</keyword>
<dbReference type="InterPro" id="IPR045182">
    <property type="entry name" value="JINGUBANG-like"/>
</dbReference>
<dbReference type="InterPro" id="IPR001680">
    <property type="entry name" value="WD40_rpt"/>
</dbReference>
<keyword evidence="2" id="KW-0677">Repeat</keyword>
<evidence type="ECO:0000313" key="4">
    <source>
        <dbReference type="EnsemblMetazoa" id="XP_019754968.1"/>
    </source>
</evidence>
<reference evidence="5" key="1">
    <citation type="journal article" date="2013" name="Genome Biol.">
        <title>Draft genome of the mountain pine beetle, Dendroctonus ponderosae Hopkins, a major forest pest.</title>
        <authorList>
            <person name="Keeling C.I."/>
            <person name="Yuen M.M."/>
            <person name="Liao N.Y."/>
            <person name="Docking T.R."/>
            <person name="Chan S.K."/>
            <person name="Taylor G.A."/>
            <person name="Palmquist D.L."/>
            <person name="Jackman S.D."/>
            <person name="Nguyen A."/>
            <person name="Li M."/>
            <person name="Henderson H."/>
            <person name="Janes J.K."/>
            <person name="Zhao Y."/>
            <person name="Pandoh P."/>
            <person name="Moore R."/>
            <person name="Sperling F.A."/>
            <person name="Huber D.P."/>
            <person name="Birol I."/>
            <person name="Jones S.J."/>
            <person name="Bohlmann J."/>
        </authorList>
    </citation>
    <scope>NUCLEOTIDE SEQUENCE</scope>
</reference>
<dbReference type="InterPro" id="IPR020472">
    <property type="entry name" value="WD40_PAC1"/>
</dbReference>
<dbReference type="EnsemblMetazoa" id="XM_019900393.1">
    <property type="protein sequence ID" value="XP_019755952.1"/>
    <property type="gene ID" value="LOC109534651"/>
</dbReference>
<dbReference type="GeneID" id="109533893"/>
<dbReference type="PANTHER" id="PTHR22844:SF387">
    <property type="entry name" value="F3I6.5 PROTEIN"/>
    <property type="match status" value="1"/>
</dbReference>
<organism evidence="4 5">
    <name type="scientific">Dendroctonus ponderosae</name>
    <name type="common">Mountain pine beetle</name>
    <dbReference type="NCBI Taxonomy" id="77166"/>
    <lineage>
        <taxon>Eukaryota</taxon>
        <taxon>Metazoa</taxon>
        <taxon>Ecdysozoa</taxon>
        <taxon>Arthropoda</taxon>
        <taxon>Hexapoda</taxon>
        <taxon>Insecta</taxon>
        <taxon>Pterygota</taxon>
        <taxon>Neoptera</taxon>
        <taxon>Endopterygota</taxon>
        <taxon>Coleoptera</taxon>
        <taxon>Polyphaga</taxon>
        <taxon>Cucujiformia</taxon>
        <taxon>Curculionidae</taxon>
        <taxon>Scolytinae</taxon>
        <taxon>Dendroctonus</taxon>
    </lineage>
</organism>
<dbReference type="KEGG" id="dpa:109533893"/>
<dbReference type="InterPro" id="IPR019775">
    <property type="entry name" value="WD40_repeat_CS"/>
</dbReference>
<sequence>MSLKVACRAGDSDKHDFDITFLLFHDGKLYSAADDGKIKLWSQDLIKKAEVNAHPCSVFCLAASEDTLFSCSNDGTIKLWELDTLKEKETLVKSSEVEFWRVAFSENCLFSGDDQGNISIYKDKKLYGQVNIAEPIKDMAVYKNLVFTVKDLDLVITEIKLEGEKIRYGTKTSFMGRAPVAIIGDHLFAFITREGKEIQLHENSIKSAFKPVARVTDGSEMIINALSGVVWEKEQFFSGGWDKLLKQWTISNNYPTNVASVNVDVVINAIVCGERNQIYVGGADGHVLRVDVV</sequence>
<dbReference type="SUPFAM" id="SSF50978">
    <property type="entry name" value="WD40 repeat-like"/>
    <property type="match status" value="1"/>
</dbReference>
<dbReference type="InterPro" id="IPR015943">
    <property type="entry name" value="WD40/YVTN_repeat-like_dom_sf"/>
</dbReference>
<dbReference type="PANTHER" id="PTHR22844">
    <property type="entry name" value="F-BOX AND WD40 DOMAIN PROTEIN"/>
    <property type="match status" value="1"/>
</dbReference>
<evidence type="ECO:0000256" key="2">
    <source>
        <dbReference type="ARBA" id="ARBA00022737"/>
    </source>
</evidence>
<keyword evidence="1 3" id="KW-0853">WD repeat</keyword>
<dbReference type="EnsemblMetazoa" id="XM_019899409.1">
    <property type="protein sequence ID" value="XP_019754968.1"/>
    <property type="gene ID" value="LOC109533893"/>
</dbReference>
<dbReference type="Gene3D" id="2.130.10.10">
    <property type="entry name" value="YVTN repeat-like/Quinoprotein amine dehydrogenase"/>
    <property type="match status" value="1"/>
</dbReference>